<feature type="region of interest" description="Disordered" evidence="1">
    <location>
        <begin position="513"/>
        <end position="538"/>
    </location>
</feature>
<feature type="compositionally biased region" description="Basic residues" evidence="1">
    <location>
        <begin position="7"/>
        <end position="17"/>
    </location>
</feature>
<evidence type="ECO:0000256" key="1">
    <source>
        <dbReference type="SAM" id="MobiDB-lite"/>
    </source>
</evidence>
<dbReference type="SUPFAM" id="SSF48097">
    <property type="entry name" value="Regulator of G-protein signaling, RGS"/>
    <property type="match status" value="1"/>
</dbReference>
<dbReference type="InParanoid" id="A0A218YZA9"/>
<feature type="region of interest" description="Disordered" evidence="1">
    <location>
        <begin position="1"/>
        <end position="20"/>
    </location>
</feature>
<accession>A0A218YZA9</accession>
<evidence type="ECO:0000259" key="2">
    <source>
        <dbReference type="PROSITE" id="PS50132"/>
    </source>
</evidence>
<dbReference type="AlphaFoldDB" id="A0A218YZA9"/>
<dbReference type="PANTHER" id="PTHR10845:SF267">
    <property type="entry name" value="REGULATOR OF G PROTEIN SIGNALING DOMAIN PROTEIN (AFU_ORTHOLOGUE AFUA_6G06860)"/>
    <property type="match status" value="1"/>
</dbReference>
<feature type="region of interest" description="Disordered" evidence="1">
    <location>
        <begin position="644"/>
        <end position="667"/>
    </location>
</feature>
<dbReference type="OrthoDB" id="10266999at2759"/>
<dbReference type="InterPro" id="IPR044926">
    <property type="entry name" value="RGS_subdomain_2"/>
</dbReference>
<feature type="domain" description="RGS" evidence="2">
    <location>
        <begin position="90"/>
        <end position="205"/>
    </location>
</feature>
<dbReference type="EMBL" id="MZNU01000326">
    <property type="protein sequence ID" value="OWP00346.1"/>
    <property type="molecule type" value="Genomic_DNA"/>
</dbReference>
<organism evidence="3 4">
    <name type="scientific">Diplocarpon coronariae</name>
    <dbReference type="NCBI Taxonomy" id="2795749"/>
    <lineage>
        <taxon>Eukaryota</taxon>
        <taxon>Fungi</taxon>
        <taxon>Dikarya</taxon>
        <taxon>Ascomycota</taxon>
        <taxon>Pezizomycotina</taxon>
        <taxon>Leotiomycetes</taxon>
        <taxon>Helotiales</taxon>
        <taxon>Drepanopezizaceae</taxon>
        <taxon>Diplocarpon</taxon>
    </lineage>
</organism>
<gene>
    <name evidence="3" type="ORF">B2J93_3896</name>
</gene>
<sequence length="720" mass="78099">MKYLRSAMRRPKSRKPPSLHLHISEETSSRCSSVLSDCDADDEGFMSSGEFLPSRPLSLAIPAGPYYPRRPTLQEVLSNTAPPPWTLAAFMQYLSQNHCLETLEFTMDAKRYEKHYRDMVDGDSHTPISPQSTECEYVRMLWQKLLDAYIAPNGPREVNLPSNVRDRLLSQPFALAPPDPAELDTSVRIIYELMDESVLVPFINSVAPSRSAGTFSSPWTSDESMNDVHMTGSLDEQSLSPIKPRNQRDGSPPCGGDSLPQPYRGTSPRHFHHPHLTAALVGRSGVPRLSTYLPGSSGPLSTEAPDTLTDDGTDSPSPSVSALEPMTPPDTPPTSNVAFDVSPGTSPHPARDGSSSWKKMGAKLGWKKTRSAHGSGTFRFPLGRETSDDSEATAPSEHPAAAMVHGTTLQLSDASDSESPVLVAHPGSPVDLTGRCPSLAAALTIQCLYHGSEEEVFNTERSTESVGVRGERIREDGVAAKAYTDRVNGYGTLEQDTQLIPRRRALRRPSRYAPAKVPEQDQAAHGISCPGGSTNVTTTLSETTQMDFEFGEHSERGLCISAHPTAHESRSSLATTSTAASTFVDDKSSYSALNIDTSVASSAASMVSSATSIQSAVTMTSSDIYGWEEGLDRQIRRNRHNPCEREGARRLPSGGRTMGPRHRDGVHDHQDQLGAVKRRNLLCRVLNFSGSRGESRGPADDVAESGTMICPRNEYPTSAT</sequence>
<feature type="region of interest" description="Disordered" evidence="1">
    <location>
        <begin position="233"/>
        <end position="271"/>
    </location>
</feature>
<dbReference type="Gene3D" id="1.10.167.10">
    <property type="entry name" value="Regulator of G-protein Signalling 4, domain 2"/>
    <property type="match status" value="1"/>
</dbReference>
<reference evidence="3 4" key="1">
    <citation type="submission" date="2017-04" db="EMBL/GenBank/DDBJ databases">
        <title>Draft genome sequence of Marssonina coronaria NL1: causal agent of apple blotch.</title>
        <authorList>
            <person name="Cheng Q."/>
        </authorList>
    </citation>
    <scope>NUCLEOTIDE SEQUENCE [LARGE SCALE GENOMIC DNA]</scope>
    <source>
        <strain evidence="3 4">NL1</strain>
    </source>
</reference>
<dbReference type="PROSITE" id="PS50132">
    <property type="entry name" value="RGS"/>
    <property type="match status" value="1"/>
</dbReference>
<proteinExistence type="predicted"/>
<dbReference type="InterPro" id="IPR016137">
    <property type="entry name" value="RGS"/>
</dbReference>
<dbReference type="Proteomes" id="UP000242519">
    <property type="component" value="Unassembled WGS sequence"/>
</dbReference>
<evidence type="ECO:0000313" key="3">
    <source>
        <dbReference type="EMBL" id="OWP00346.1"/>
    </source>
</evidence>
<keyword evidence="4" id="KW-1185">Reference proteome</keyword>
<comment type="caution">
    <text evidence="3">The sequence shown here is derived from an EMBL/GenBank/DDBJ whole genome shotgun (WGS) entry which is preliminary data.</text>
</comment>
<feature type="region of interest" description="Disordered" evidence="1">
    <location>
        <begin position="375"/>
        <end position="398"/>
    </location>
</feature>
<dbReference type="SMART" id="SM00315">
    <property type="entry name" value="RGS"/>
    <property type="match status" value="1"/>
</dbReference>
<feature type="region of interest" description="Disordered" evidence="1">
    <location>
        <begin position="691"/>
        <end position="720"/>
    </location>
</feature>
<dbReference type="InterPro" id="IPR036305">
    <property type="entry name" value="RGS_sf"/>
</dbReference>
<protein>
    <recommendedName>
        <fullName evidence="2">RGS domain-containing protein</fullName>
    </recommendedName>
</protein>
<evidence type="ECO:0000313" key="4">
    <source>
        <dbReference type="Proteomes" id="UP000242519"/>
    </source>
</evidence>
<name>A0A218YZA9_9HELO</name>
<dbReference type="PANTHER" id="PTHR10845">
    <property type="entry name" value="REGULATOR OF G PROTEIN SIGNALING"/>
    <property type="match status" value="1"/>
</dbReference>
<dbReference type="CDD" id="cd07440">
    <property type="entry name" value="RGS"/>
    <property type="match status" value="1"/>
</dbReference>
<feature type="region of interest" description="Disordered" evidence="1">
    <location>
        <begin position="290"/>
        <end position="360"/>
    </location>
</feature>
<dbReference type="Pfam" id="PF00615">
    <property type="entry name" value="RGS"/>
    <property type="match status" value="1"/>
</dbReference>